<accession>A0ACD4NVD9</accession>
<dbReference type="EMBL" id="CP113520">
    <property type="protein sequence ID" value="WAJ30855.1"/>
    <property type="molecule type" value="Genomic_DNA"/>
</dbReference>
<dbReference type="Proteomes" id="UP001163223">
    <property type="component" value="Chromosome"/>
</dbReference>
<evidence type="ECO:0000313" key="1">
    <source>
        <dbReference type="EMBL" id="WAJ30855.1"/>
    </source>
</evidence>
<protein>
    <submittedName>
        <fullName evidence="1">DUF599 family protein</fullName>
    </submittedName>
</protein>
<keyword evidence="2" id="KW-1185">Reference proteome</keyword>
<organism evidence="1 2">
    <name type="scientific">Antarcticirhabdus aurantiaca</name>
    <dbReference type="NCBI Taxonomy" id="2606717"/>
    <lineage>
        <taxon>Bacteria</taxon>
        <taxon>Pseudomonadati</taxon>
        <taxon>Pseudomonadota</taxon>
        <taxon>Alphaproteobacteria</taxon>
        <taxon>Hyphomicrobiales</taxon>
        <taxon>Aurantimonadaceae</taxon>
        <taxon>Antarcticirhabdus</taxon>
    </lineage>
</organism>
<reference evidence="1" key="1">
    <citation type="submission" date="2022-11" db="EMBL/GenBank/DDBJ databases">
        <title>beta-Carotene-producing bacterium, Jeongeuplla avenae sp. nov., alleviates the salt stress of Arabidopsis seedlings.</title>
        <authorList>
            <person name="Jiang L."/>
            <person name="Lee J."/>
        </authorList>
    </citation>
    <scope>NUCLEOTIDE SEQUENCE</scope>
    <source>
        <strain evidence="1">DY_R2A_6</strain>
    </source>
</reference>
<evidence type="ECO:0000313" key="2">
    <source>
        <dbReference type="Proteomes" id="UP001163223"/>
    </source>
</evidence>
<gene>
    <name evidence="1" type="ORF">OXU80_11900</name>
</gene>
<name>A0ACD4NVD9_9HYPH</name>
<proteinExistence type="predicted"/>
<sequence>MNFGLGDGFALALFLGLWVFYNWFTDYGPWSQRGLSQAMRRQRQRWMKVLLLRDLRMIDTAIMTGLQQGTGFFASSCIFAIGGCFALLGSADRIAQISADLPFQEPLDRRLVEMKLLGLVVIFAYAFFKFAWSYRLFNYCSILIGAIPMRAEAQADPERAERAVRRAAELNALAAQHFNAGLRAIFFALAYLGWFLGPGFLVATTLLVLGIVGHRQFFSSARAAVIDGEDDEHGGDPR</sequence>